<evidence type="ECO:0000259" key="2">
    <source>
        <dbReference type="Pfam" id="PF08450"/>
    </source>
</evidence>
<sequence>MRSTEARVYIDFTEEHDRFLPEGPRWATIGGRPALVWVNIQLDASTREGEINVHFPGTDGSSDSGLPCPGRPGFVLPAADTDCVLVGVEKDLRICNLVDSTWTESLATIPDDNLRTIINDAEIVPGGKAVVFGTKDTQFDADAKLAQLYLYTTDDDQVTLLADKQVCSNGKVFASDANGLILFDIDTPTRKVVRYRLDVAARTATPDGVALDLANQVGFPDGMCDCGDGTVIVAFFNPDLAEKGRAVRFSLATGEALEEWTTPGSPRVTCPLLVKRPSGVKLLLTTASEGMPADMRAKCPNAGCLFIADTQFADCPAPEVVQLS</sequence>
<evidence type="ECO:0000313" key="4">
    <source>
        <dbReference type="Proteomes" id="UP000464178"/>
    </source>
</evidence>
<evidence type="ECO:0000256" key="1">
    <source>
        <dbReference type="ARBA" id="ARBA00008853"/>
    </source>
</evidence>
<evidence type="ECO:0000313" key="3">
    <source>
        <dbReference type="EMBL" id="VTR94993.1"/>
    </source>
</evidence>
<dbReference type="GO" id="GO:0019853">
    <property type="term" value="P:L-ascorbic acid biosynthetic process"/>
    <property type="evidence" value="ECO:0007669"/>
    <property type="project" value="TreeGrafter"/>
</dbReference>
<dbReference type="Gene3D" id="2.120.10.30">
    <property type="entry name" value="TolB, C-terminal domain"/>
    <property type="match status" value="1"/>
</dbReference>
<dbReference type="GO" id="GO:0004341">
    <property type="term" value="F:gluconolactonase activity"/>
    <property type="evidence" value="ECO:0007669"/>
    <property type="project" value="TreeGrafter"/>
</dbReference>
<dbReference type="Pfam" id="PF08450">
    <property type="entry name" value="SGL"/>
    <property type="match status" value="1"/>
</dbReference>
<comment type="similarity">
    <text evidence="1">Belongs to the SMP-30/CGR1 family.</text>
</comment>
<dbReference type="InterPro" id="IPR013658">
    <property type="entry name" value="SGL"/>
</dbReference>
<gene>
    <name evidence="3" type="ORF">SOIL9_27210</name>
</gene>
<dbReference type="KEGG" id="gms:SOIL9_27210"/>
<protein>
    <recommendedName>
        <fullName evidence="2">SMP-30/Gluconolactonase/LRE-like region domain-containing protein</fullName>
    </recommendedName>
</protein>
<dbReference type="RefSeq" id="WP_162669465.1">
    <property type="nucleotide sequence ID" value="NZ_LR593886.1"/>
</dbReference>
<feature type="domain" description="SMP-30/Gluconolactonase/LRE-like region" evidence="2">
    <location>
        <begin position="20"/>
        <end position="287"/>
    </location>
</feature>
<dbReference type="AlphaFoldDB" id="A0A6P2D1J2"/>
<reference evidence="3 4" key="1">
    <citation type="submission" date="2019-05" db="EMBL/GenBank/DDBJ databases">
        <authorList>
            <consortium name="Science for Life Laboratories"/>
        </authorList>
    </citation>
    <scope>NUCLEOTIDE SEQUENCE [LARGE SCALE GENOMIC DNA]</scope>
    <source>
        <strain evidence="3">Soil9</strain>
    </source>
</reference>
<dbReference type="PANTHER" id="PTHR10907:SF47">
    <property type="entry name" value="REGUCALCIN"/>
    <property type="match status" value="1"/>
</dbReference>
<organism evidence="3 4">
    <name type="scientific">Gemmata massiliana</name>
    <dbReference type="NCBI Taxonomy" id="1210884"/>
    <lineage>
        <taxon>Bacteria</taxon>
        <taxon>Pseudomonadati</taxon>
        <taxon>Planctomycetota</taxon>
        <taxon>Planctomycetia</taxon>
        <taxon>Gemmatales</taxon>
        <taxon>Gemmataceae</taxon>
        <taxon>Gemmata</taxon>
    </lineage>
</organism>
<keyword evidence="4" id="KW-1185">Reference proteome</keyword>
<dbReference type="GO" id="GO:0005509">
    <property type="term" value="F:calcium ion binding"/>
    <property type="evidence" value="ECO:0007669"/>
    <property type="project" value="TreeGrafter"/>
</dbReference>
<dbReference type="InterPro" id="IPR011042">
    <property type="entry name" value="6-blade_b-propeller_TolB-like"/>
</dbReference>
<name>A0A6P2D1J2_9BACT</name>
<proteinExistence type="inferred from homology"/>
<dbReference type="SUPFAM" id="SSF63829">
    <property type="entry name" value="Calcium-dependent phosphotriesterase"/>
    <property type="match status" value="1"/>
</dbReference>
<dbReference type="EMBL" id="LR593886">
    <property type="protein sequence ID" value="VTR94993.1"/>
    <property type="molecule type" value="Genomic_DNA"/>
</dbReference>
<dbReference type="Proteomes" id="UP000464178">
    <property type="component" value="Chromosome"/>
</dbReference>
<accession>A0A6P2D1J2</accession>
<dbReference type="PANTHER" id="PTHR10907">
    <property type="entry name" value="REGUCALCIN"/>
    <property type="match status" value="1"/>
</dbReference>